<accession>A0A0K0G1U8</accession>
<organism evidence="1 2">
    <name type="scientific">Strongyloides venezuelensis</name>
    <name type="common">Threadworm</name>
    <dbReference type="NCBI Taxonomy" id="75913"/>
    <lineage>
        <taxon>Eukaryota</taxon>
        <taxon>Metazoa</taxon>
        <taxon>Ecdysozoa</taxon>
        <taxon>Nematoda</taxon>
        <taxon>Chromadorea</taxon>
        <taxon>Rhabditida</taxon>
        <taxon>Tylenchina</taxon>
        <taxon>Panagrolaimomorpha</taxon>
        <taxon>Strongyloidoidea</taxon>
        <taxon>Strongyloididae</taxon>
        <taxon>Strongyloides</taxon>
    </lineage>
</organism>
<proteinExistence type="predicted"/>
<reference evidence="2" key="2">
    <citation type="submission" date="2015-08" db="UniProtKB">
        <authorList>
            <consortium name="WormBaseParasite"/>
        </authorList>
    </citation>
    <scope>IDENTIFICATION</scope>
</reference>
<sequence length="162" mass="19203">MNLLEESIGEIITEKSYTSCGLRKETSKEYMDLAENGHYKLIKTTKQQVPNDSKGQYQLYCIMVDKEDDKDTERLMYVGKGNDRRYETHCDEIKKQRTKCCFFEDKPSLNCGVYTYWSHRRVKHIWKKLTQQGSMYRPLNSMSNKSTKSKITSVNVYTWLKH</sequence>
<dbReference type="WBParaSite" id="SVE_1869100.1">
    <property type="protein sequence ID" value="SVE_1869100.1"/>
    <property type="gene ID" value="SVE_1869100"/>
</dbReference>
<dbReference type="AlphaFoldDB" id="A0A0K0G1U8"/>
<protein>
    <submittedName>
        <fullName evidence="2">GIY-YIG domain-containing protein</fullName>
    </submittedName>
</protein>
<evidence type="ECO:0000313" key="1">
    <source>
        <dbReference type="Proteomes" id="UP000035680"/>
    </source>
</evidence>
<dbReference type="Proteomes" id="UP000035680">
    <property type="component" value="Unassembled WGS sequence"/>
</dbReference>
<evidence type="ECO:0000313" key="2">
    <source>
        <dbReference type="WBParaSite" id="SVE_1869100.1"/>
    </source>
</evidence>
<name>A0A0K0G1U8_STRVS</name>
<reference evidence="1" key="1">
    <citation type="submission" date="2014-07" db="EMBL/GenBank/DDBJ databases">
        <authorList>
            <person name="Martin A.A"/>
            <person name="De Silva N."/>
        </authorList>
    </citation>
    <scope>NUCLEOTIDE SEQUENCE</scope>
</reference>
<keyword evidence="1" id="KW-1185">Reference proteome</keyword>